<feature type="compositionally biased region" description="Low complexity" evidence="10">
    <location>
        <begin position="223"/>
        <end position="238"/>
    </location>
</feature>
<accession>A0A9W6BVU2</accession>
<dbReference type="EMBL" id="BRXU01000026">
    <property type="protein sequence ID" value="GLC59168.1"/>
    <property type="molecule type" value="Genomic_DNA"/>
</dbReference>
<evidence type="ECO:0000256" key="1">
    <source>
        <dbReference type="ARBA" id="ARBA00004141"/>
    </source>
</evidence>
<dbReference type="AlphaFoldDB" id="A0A9W6BVU2"/>
<evidence type="ECO:0000256" key="2">
    <source>
        <dbReference type="ARBA" id="ARBA00006375"/>
    </source>
</evidence>
<dbReference type="InterPro" id="IPR023395">
    <property type="entry name" value="MCP_dom_sf"/>
</dbReference>
<keyword evidence="6 11" id="KW-1133">Transmembrane helix</keyword>
<evidence type="ECO:0000256" key="11">
    <source>
        <dbReference type="SAM" id="Phobius"/>
    </source>
</evidence>
<organism evidence="12 13">
    <name type="scientific">Pleodorina starrii</name>
    <dbReference type="NCBI Taxonomy" id="330485"/>
    <lineage>
        <taxon>Eukaryota</taxon>
        <taxon>Viridiplantae</taxon>
        <taxon>Chlorophyta</taxon>
        <taxon>core chlorophytes</taxon>
        <taxon>Chlorophyceae</taxon>
        <taxon>CS clade</taxon>
        <taxon>Chlamydomonadales</taxon>
        <taxon>Volvocaceae</taxon>
        <taxon>Pleodorina</taxon>
    </lineage>
</organism>
<comment type="similarity">
    <text evidence="2 9">Belongs to the mitochondrial carrier (TC 2.A.29) family.</text>
</comment>
<feature type="compositionally biased region" description="Basic and acidic residues" evidence="10">
    <location>
        <begin position="201"/>
        <end position="222"/>
    </location>
</feature>
<feature type="compositionally biased region" description="Low complexity" evidence="10">
    <location>
        <begin position="278"/>
        <end position="290"/>
    </location>
</feature>
<dbReference type="Gene3D" id="1.50.40.10">
    <property type="entry name" value="Mitochondrial carrier domain"/>
    <property type="match status" value="2"/>
</dbReference>
<feature type="repeat" description="Solcar" evidence="8">
    <location>
        <begin position="416"/>
        <end position="501"/>
    </location>
</feature>
<feature type="region of interest" description="Disordered" evidence="10">
    <location>
        <begin position="190"/>
        <end position="290"/>
    </location>
</feature>
<dbReference type="PANTHER" id="PTHR45683">
    <property type="entry name" value="MITOCHONDRIAL NICOTINAMIDE ADENINE DINUCLEOTIDE TRANSPORTER 1-RELATED-RELATED"/>
    <property type="match status" value="1"/>
</dbReference>
<evidence type="ECO:0000313" key="13">
    <source>
        <dbReference type="Proteomes" id="UP001165080"/>
    </source>
</evidence>
<keyword evidence="5" id="KW-0677">Repeat</keyword>
<comment type="subcellular location">
    <subcellularLocation>
        <location evidence="1">Membrane</location>
        <topology evidence="1">Multi-pass membrane protein</topology>
    </subcellularLocation>
</comment>
<dbReference type="Pfam" id="PF00153">
    <property type="entry name" value="Mito_carr"/>
    <property type="match status" value="4"/>
</dbReference>
<dbReference type="PROSITE" id="PS50920">
    <property type="entry name" value="SOLCAR"/>
    <property type="match status" value="3"/>
</dbReference>
<dbReference type="GO" id="GO:0006862">
    <property type="term" value="P:nucleotide transport"/>
    <property type="evidence" value="ECO:0007669"/>
    <property type="project" value="InterPro"/>
</dbReference>
<keyword evidence="3 9" id="KW-0813">Transport</keyword>
<evidence type="ECO:0000256" key="7">
    <source>
        <dbReference type="ARBA" id="ARBA00023136"/>
    </source>
</evidence>
<gene>
    <name evidence="12" type="primary">PLEST011717</name>
    <name evidence="12" type="ORF">PLESTB_001455700</name>
</gene>
<keyword evidence="13" id="KW-1185">Reference proteome</keyword>
<evidence type="ECO:0000256" key="5">
    <source>
        <dbReference type="ARBA" id="ARBA00022737"/>
    </source>
</evidence>
<evidence type="ECO:0000256" key="9">
    <source>
        <dbReference type="RuleBase" id="RU000488"/>
    </source>
</evidence>
<dbReference type="OrthoDB" id="10266426at2759"/>
<evidence type="ECO:0000313" key="12">
    <source>
        <dbReference type="EMBL" id="GLC59168.1"/>
    </source>
</evidence>
<keyword evidence="7 8" id="KW-0472">Membrane</keyword>
<feature type="repeat" description="Solcar" evidence="8">
    <location>
        <begin position="3"/>
        <end position="87"/>
    </location>
</feature>
<sequence>MEREEAINAVSGAVAGLVTAVFVCPLDVLKTRLQVTKASSTSISGGIRAIIAHEGVSGMYKGLGPTLLALLPNWAVYFVVYDSLKRRLGAPPPSDGGGGGAAAAGGGATSPLTHMAAAAGAGVTTILVTNPLWVVKTRMQCHGMLAASTDGTAAAAGRVGAAAAAAGATAGAGALRPEAPWEGAVGLRPAAAAAAVPPPHPPHDRHQPHPSDSDPHPGRDGRASCSSSSNSSQQTSQGSSGGSCSGGGGSGGGGGGGGSGGGGRPQARGLGPGPPGTSLPGHRASATASATATSAAAAAASHSKPAAAAAAAAKSGAPSLAMSGASTAVAPYLQRPPYKSTAEALIRIAREEGLRGLYSGLAPSMAGIAHVAIQFPLYEYAKQAVASHKAQQAAEAAGGDAAEAAEAAGAATTDCLTVPELVATSAFAKVVASTVTYPHEVVRSYMHLSGSGPLSGLREAVGAVWREDGLRGFYRGCAANLVRTTPAAAMTFTTFELVSRALREAM</sequence>
<dbReference type="GO" id="GO:0055085">
    <property type="term" value="P:transmembrane transport"/>
    <property type="evidence" value="ECO:0007669"/>
    <property type="project" value="InterPro"/>
</dbReference>
<feature type="compositionally biased region" description="Gly residues" evidence="10">
    <location>
        <begin position="239"/>
        <end position="264"/>
    </location>
</feature>
<evidence type="ECO:0000256" key="3">
    <source>
        <dbReference type="ARBA" id="ARBA00022448"/>
    </source>
</evidence>
<name>A0A9W6BVU2_9CHLO</name>
<evidence type="ECO:0000256" key="8">
    <source>
        <dbReference type="PROSITE-ProRule" id="PRU00282"/>
    </source>
</evidence>
<evidence type="ECO:0000256" key="4">
    <source>
        <dbReference type="ARBA" id="ARBA00022692"/>
    </source>
</evidence>
<feature type="repeat" description="Solcar" evidence="8">
    <location>
        <begin position="303"/>
        <end position="384"/>
    </location>
</feature>
<dbReference type="GO" id="GO:0016020">
    <property type="term" value="C:membrane"/>
    <property type="evidence" value="ECO:0007669"/>
    <property type="project" value="UniProtKB-SubCell"/>
</dbReference>
<dbReference type="SUPFAM" id="SSF103506">
    <property type="entry name" value="Mitochondrial carrier"/>
    <property type="match status" value="2"/>
</dbReference>
<comment type="caution">
    <text evidence="12">The sequence shown here is derived from an EMBL/GenBank/DDBJ whole genome shotgun (WGS) entry which is preliminary data.</text>
</comment>
<reference evidence="12 13" key="1">
    <citation type="journal article" date="2023" name="Commun. Biol.">
        <title>Reorganization of the ancestral sex-determining regions during the evolution of trioecy in Pleodorina starrii.</title>
        <authorList>
            <person name="Takahashi K."/>
            <person name="Suzuki S."/>
            <person name="Kawai-Toyooka H."/>
            <person name="Yamamoto K."/>
            <person name="Hamaji T."/>
            <person name="Ootsuki R."/>
            <person name="Yamaguchi H."/>
            <person name="Kawachi M."/>
            <person name="Higashiyama T."/>
            <person name="Nozaki H."/>
        </authorList>
    </citation>
    <scope>NUCLEOTIDE SEQUENCE [LARGE SCALE GENOMIC DNA]</scope>
    <source>
        <strain evidence="12 13">NIES-4479</strain>
    </source>
</reference>
<proteinExistence type="inferred from homology"/>
<dbReference type="InterPro" id="IPR018108">
    <property type="entry name" value="MCP_transmembrane"/>
</dbReference>
<protein>
    <submittedName>
        <fullName evidence="12">Uncharacterized protein</fullName>
    </submittedName>
</protein>
<keyword evidence="4 8" id="KW-0812">Transmembrane</keyword>
<evidence type="ECO:0000256" key="6">
    <source>
        <dbReference type="ARBA" id="ARBA00022989"/>
    </source>
</evidence>
<feature type="transmembrane region" description="Helical" evidence="11">
    <location>
        <begin position="6"/>
        <end position="29"/>
    </location>
</feature>
<dbReference type="Proteomes" id="UP001165080">
    <property type="component" value="Unassembled WGS sequence"/>
</dbReference>
<dbReference type="InterPro" id="IPR044712">
    <property type="entry name" value="SLC25A32-like"/>
</dbReference>
<evidence type="ECO:0000256" key="10">
    <source>
        <dbReference type="SAM" id="MobiDB-lite"/>
    </source>
</evidence>